<dbReference type="Pfam" id="PF00293">
    <property type="entry name" value="NUDIX"/>
    <property type="match status" value="1"/>
</dbReference>
<comment type="caution">
    <text evidence="7">The sequence shown here is derived from an EMBL/GenBank/DDBJ whole genome shotgun (WGS) entry which is preliminary data.</text>
</comment>
<dbReference type="InterPro" id="IPR020084">
    <property type="entry name" value="NUDIX_hydrolase_CS"/>
</dbReference>
<dbReference type="GO" id="GO:0016787">
    <property type="term" value="F:hydrolase activity"/>
    <property type="evidence" value="ECO:0007669"/>
    <property type="project" value="UniProtKB-KW"/>
</dbReference>
<evidence type="ECO:0000256" key="4">
    <source>
        <dbReference type="ARBA" id="ARBA00022842"/>
    </source>
</evidence>
<comment type="similarity">
    <text evidence="2 5">Belongs to the Nudix hydrolase family.</text>
</comment>
<keyword evidence="8" id="KW-1185">Reference proteome</keyword>
<evidence type="ECO:0000313" key="8">
    <source>
        <dbReference type="Proteomes" id="UP001165378"/>
    </source>
</evidence>
<dbReference type="InterPro" id="IPR015797">
    <property type="entry name" value="NUDIX_hydrolase-like_dom_sf"/>
</dbReference>
<organism evidence="7 8">
    <name type="scientific">Yinghuangia soli</name>
    <dbReference type="NCBI Taxonomy" id="2908204"/>
    <lineage>
        <taxon>Bacteria</taxon>
        <taxon>Bacillati</taxon>
        <taxon>Actinomycetota</taxon>
        <taxon>Actinomycetes</taxon>
        <taxon>Kitasatosporales</taxon>
        <taxon>Streptomycetaceae</taxon>
        <taxon>Yinghuangia</taxon>
    </lineage>
</organism>
<dbReference type="Gene3D" id="3.90.79.10">
    <property type="entry name" value="Nucleoside Triphosphate Pyrophosphohydrolase"/>
    <property type="match status" value="1"/>
</dbReference>
<feature type="domain" description="Nudix hydrolase" evidence="6">
    <location>
        <begin position="12"/>
        <end position="151"/>
    </location>
</feature>
<protein>
    <submittedName>
        <fullName evidence="7">NUDIX hydrolase</fullName>
    </submittedName>
</protein>
<dbReference type="PROSITE" id="PS00893">
    <property type="entry name" value="NUDIX_BOX"/>
    <property type="match status" value="1"/>
</dbReference>
<evidence type="ECO:0000256" key="5">
    <source>
        <dbReference type="RuleBase" id="RU003476"/>
    </source>
</evidence>
<dbReference type="SUPFAM" id="SSF55811">
    <property type="entry name" value="Nudix"/>
    <property type="match status" value="1"/>
</dbReference>
<proteinExistence type="inferred from homology"/>
<evidence type="ECO:0000313" key="7">
    <source>
        <dbReference type="EMBL" id="MCF2527735.1"/>
    </source>
</evidence>
<dbReference type="PANTHER" id="PTHR43046">
    <property type="entry name" value="GDP-MANNOSE MANNOSYL HYDROLASE"/>
    <property type="match status" value="1"/>
</dbReference>
<keyword evidence="4" id="KW-0460">Magnesium</keyword>
<gene>
    <name evidence="7" type="ORF">LZ495_10970</name>
</gene>
<dbReference type="EMBL" id="JAKFHA010000004">
    <property type="protein sequence ID" value="MCF2527735.1"/>
    <property type="molecule type" value="Genomic_DNA"/>
</dbReference>
<evidence type="ECO:0000256" key="2">
    <source>
        <dbReference type="ARBA" id="ARBA00005582"/>
    </source>
</evidence>
<dbReference type="Proteomes" id="UP001165378">
    <property type="component" value="Unassembled WGS sequence"/>
</dbReference>
<dbReference type="InterPro" id="IPR020476">
    <property type="entry name" value="Nudix_hydrolase"/>
</dbReference>
<sequence>MDVLLTGKIPAGYDVSTAVAVALDSGGRTLLTRVARPGRGWDVPGGHVEPGETPDRTAARELAEETGLSVPPTDLTLFGGLRITLLEPPPAAYPYPRRGYMAFHVLHLDAPGPATTPAPGSESTEAAWFTPEEVRSHCAGAAWLPLHTAALTKPETPVR</sequence>
<accession>A0AA41PYJ6</accession>
<evidence type="ECO:0000259" key="6">
    <source>
        <dbReference type="PROSITE" id="PS51462"/>
    </source>
</evidence>
<dbReference type="PANTHER" id="PTHR43046:SF12">
    <property type="entry name" value="GDP-MANNOSE MANNOSYL HYDROLASE"/>
    <property type="match status" value="1"/>
</dbReference>
<comment type="cofactor">
    <cofactor evidence="1">
        <name>Mg(2+)</name>
        <dbReference type="ChEBI" id="CHEBI:18420"/>
    </cofactor>
</comment>
<evidence type="ECO:0000256" key="1">
    <source>
        <dbReference type="ARBA" id="ARBA00001946"/>
    </source>
</evidence>
<keyword evidence="3 5" id="KW-0378">Hydrolase</keyword>
<evidence type="ECO:0000256" key="3">
    <source>
        <dbReference type="ARBA" id="ARBA00022801"/>
    </source>
</evidence>
<dbReference type="InterPro" id="IPR000086">
    <property type="entry name" value="NUDIX_hydrolase_dom"/>
</dbReference>
<name>A0AA41PYJ6_9ACTN</name>
<dbReference type="AlphaFoldDB" id="A0AA41PYJ6"/>
<dbReference type="PROSITE" id="PS51462">
    <property type="entry name" value="NUDIX"/>
    <property type="match status" value="1"/>
</dbReference>
<reference evidence="7" key="1">
    <citation type="submission" date="2022-01" db="EMBL/GenBank/DDBJ databases">
        <title>Genome-Based Taxonomic Classification of the Phylum Actinobacteria.</title>
        <authorList>
            <person name="Gao Y."/>
        </authorList>
    </citation>
    <scope>NUCLEOTIDE SEQUENCE</scope>
    <source>
        <strain evidence="7">KLBMP 8922</strain>
    </source>
</reference>
<dbReference type="CDD" id="cd02883">
    <property type="entry name" value="NUDIX_Hydrolase"/>
    <property type="match status" value="1"/>
</dbReference>
<dbReference type="PRINTS" id="PR00502">
    <property type="entry name" value="NUDIXFAMILY"/>
</dbReference>